<keyword evidence="6" id="KW-1185">Reference proteome</keyword>
<dbReference type="STRING" id="683260.SAMN05421874_14924"/>
<dbReference type="EMBL" id="FNFB01000049">
    <property type="protein sequence ID" value="SDM27236.1"/>
    <property type="molecule type" value="Genomic_DNA"/>
</dbReference>
<evidence type="ECO:0000313" key="5">
    <source>
        <dbReference type="EMBL" id="SDM27236.1"/>
    </source>
</evidence>
<dbReference type="InterPro" id="IPR050097">
    <property type="entry name" value="Ferredoxin-NADP_redctase_2"/>
</dbReference>
<dbReference type="Pfam" id="PF07992">
    <property type="entry name" value="Pyr_redox_2"/>
    <property type="match status" value="1"/>
</dbReference>
<name>A0A1G9RVG8_9ACTN</name>
<evidence type="ECO:0000313" key="6">
    <source>
        <dbReference type="Proteomes" id="UP000198683"/>
    </source>
</evidence>
<proteinExistence type="predicted"/>
<sequence>MTVNETEVVVVGGGAAGLQAALVLARARRDVTVVDGGEPRNARARAVHNLAGHEGVAPACLLELARDDARRYGARIVRDAVTEARQDGSRWLLGLRGGDAWRARALVLATGVIEELPPVEGLDALWGGDVVSCPYCHGWEARDRPVAVVGTGERAWRQVLLLRRFTGDLALLTGGPAGFDGERLAFLRDAGVSVREEPIARVVAEEGRLSGVAFAGGDFLPRDVVFAATSRRQASALPAALGCEIDGAAVVTDRTGRTAVPGVWAAGSCADPALTVAGSAGHATTTAIAVNDALLDEDTGLTP</sequence>
<keyword evidence="1" id="KW-0285">Flavoprotein</keyword>
<reference evidence="5 6" key="1">
    <citation type="submission" date="2016-10" db="EMBL/GenBank/DDBJ databases">
        <authorList>
            <person name="de Groot N.N."/>
        </authorList>
    </citation>
    <scope>NUCLEOTIDE SEQUENCE [LARGE SCALE GENOMIC DNA]</scope>
    <source>
        <strain evidence="5 6">CGMCC 4.5681</strain>
    </source>
</reference>
<dbReference type="InterPro" id="IPR036188">
    <property type="entry name" value="FAD/NAD-bd_sf"/>
</dbReference>
<evidence type="ECO:0000256" key="1">
    <source>
        <dbReference type="ARBA" id="ARBA00022630"/>
    </source>
</evidence>
<feature type="domain" description="FAD/NAD(P)-binding" evidence="4">
    <location>
        <begin position="7"/>
        <end position="275"/>
    </location>
</feature>
<organism evidence="5 6">
    <name type="scientific">Nonomuraea maritima</name>
    <dbReference type="NCBI Taxonomy" id="683260"/>
    <lineage>
        <taxon>Bacteria</taxon>
        <taxon>Bacillati</taxon>
        <taxon>Actinomycetota</taxon>
        <taxon>Actinomycetes</taxon>
        <taxon>Streptosporangiales</taxon>
        <taxon>Streptosporangiaceae</taxon>
        <taxon>Nonomuraea</taxon>
    </lineage>
</organism>
<dbReference type="InterPro" id="IPR023753">
    <property type="entry name" value="FAD/NAD-binding_dom"/>
</dbReference>
<dbReference type="SUPFAM" id="SSF51905">
    <property type="entry name" value="FAD/NAD(P)-binding domain"/>
    <property type="match status" value="1"/>
</dbReference>
<dbReference type="GO" id="GO:0004791">
    <property type="term" value="F:thioredoxin-disulfide reductase (NADPH) activity"/>
    <property type="evidence" value="ECO:0007669"/>
    <property type="project" value="UniProtKB-EC"/>
</dbReference>
<dbReference type="OrthoDB" id="9786503at2"/>
<evidence type="ECO:0000256" key="3">
    <source>
        <dbReference type="ARBA" id="ARBA00048132"/>
    </source>
</evidence>
<protein>
    <submittedName>
        <fullName evidence="5">Thioredoxin reductase</fullName>
    </submittedName>
</protein>
<dbReference type="AlphaFoldDB" id="A0A1G9RVG8"/>
<comment type="catalytic activity">
    <reaction evidence="3">
        <text>[thioredoxin]-dithiol + NADP(+) = [thioredoxin]-disulfide + NADPH + H(+)</text>
        <dbReference type="Rhea" id="RHEA:20345"/>
        <dbReference type="Rhea" id="RHEA-COMP:10698"/>
        <dbReference type="Rhea" id="RHEA-COMP:10700"/>
        <dbReference type="ChEBI" id="CHEBI:15378"/>
        <dbReference type="ChEBI" id="CHEBI:29950"/>
        <dbReference type="ChEBI" id="CHEBI:50058"/>
        <dbReference type="ChEBI" id="CHEBI:57783"/>
        <dbReference type="ChEBI" id="CHEBI:58349"/>
        <dbReference type="EC" id="1.8.1.9"/>
    </reaction>
</comment>
<dbReference type="PRINTS" id="PR00469">
    <property type="entry name" value="PNDRDTASEII"/>
</dbReference>
<accession>A0A1G9RVG8</accession>
<dbReference type="Proteomes" id="UP000198683">
    <property type="component" value="Unassembled WGS sequence"/>
</dbReference>
<dbReference type="PRINTS" id="PR00368">
    <property type="entry name" value="FADPNR"/>
</dbReference>
<evidence type="ECO:0000259" key="4">
    <source>
        <dbReference type="Pfam" id="PF07992"/>
    </source>
</evidence>
<dbReference type="PANTHER" id="PTHR48105">
    <property type="entry name" value="THIOREDOXIN REDUCTASE 1-RELATED-RELATED"/>
    <property type="match status" value="1"/>
</dbReference>
<dbReference type="Gene3D" id="3.50.50.60">
    <property type="entry name" value="FAD/NAD(P)-binding domain"/>
    <property type="match status" value="2"/>
</dbReference>
<evidence type="ECO:0000256" key="2">
    <source>
        <dbReference type="ARBA" id="ARBA00023002"/>
    </source>
</evidence>
<keyword evidence="2" id="KW-0560">Oxidoreductase</keyword>
<gene>
    <name evidence="5" type="ORF">SAMN05421874_14924</name>
</gene>